<keyword evidence="3" id="KW-1185">Reference proteome</keyword>
<evidence type="ECO:0000313" key="3">
    <source>
        <dbReference type="Proteomes" id="UP000319801"/>
    </source>
</evidence>
<name>A0A556TLI1_BAGYA</name>
<reference evidence="2 3" key="1">
    <citation type="journal article" date="2019" name="Genome Biol. Evol.">
        <title>Whole-Genome Sequencing of the Giant Devil Catfish, Bagarius yarrelli.</title>
        <authorList>
            <person name="Jiang W."/>
            <person name="Lv Y."/>
            <person name="Cheng L."/>
            <person name="Yang K."/>
            <person name="Chao B."/>
            <person name="Wang X."/>
            <person name="Li Y."/>
            <person name="Pan X."/>
            <person name="You X."/>
            <person name="Zhang Y."/>
            <person name="Yang J."/>
            <person name="Li J."/>
            <person name="Zhang X."/>
            <person name="Liu S."/>
            <person name="Sun C."/>
            <person name="Yang J."/>
            <person name="Shi Q."/>
        </authorList>
    </citation>
    <scope>NUCLEOTIDE SEQUENCE [LARGE SCALE GENOMIC DNA]</scope>
    <source>
        <strain evidence="2">JWS20170419001</strain>
        <tissue evidence="2">Muscle</tissue>
    </source>
</reference>
<evidence type="ECO:0000313" key="2">
    <source>
        <dbReference type="EMBL" id="TSK20009.1"/>
    </source>
</evidence>
<feature type="region of interest" description="Disordered" evidence="1">
    <location>
        <begin position="93"/>
        <end position="152"/>
    </location>
</feature>
<feature type="compositionally biased region" description="Polar residues" evidence="1">
    <location>
        <begin position="129"/>
        <end position="142"/>
    </location>
</feature>
<dbReference type="AlphaFoldDB" id="A0A556TLI1"/>
<dbReference type="Proteomes" id="UP000319801">
    <property type="component" value="Unassembled WGS sequence"/>
</dbReference>
<gene>
    <name evidence="2" type="ORF">Baya_1557</name>
</gene>
<accession>A0A556TLI1</accession>
<evidence type="ECO:0000256" key="1">
    <source>
        <dbReference type="SAM" id="MobiDB-lite"/>
    </source>
</evidence>
<comment type="caution">
    <text evidence="2">The sequence shown here is derived from an EMBL/GenBank/DDBJ whole genome shotgun (WGS) entry which is preliminary data.</text>
</comment>
<feature type="region of interest" description="Disordered" evidence="1">
    <location>
        <begin position="1"/>
        <end position="77"/>
    </location>
</feature>
<proteinExistence type="predicted"/>
<feature type="compositionally biased region" description="Basic and acidic residues" evidence="1">
    <location>
        <begin position="93"/>
        <end position="102"/>
    </location>
</feature>
<feature type="compositionally biased region" description="Basic and acidic residues" evidence="1">
    <location>
        <begin position="33"/>
        <end position="63"/>
    </location>
</feature>
<sequence length="152" mass="17749">MERQDRTVEGKKGKQKNGRHAEKKVGKKKKKEGWKEGRNDCLEKKSMEGKTDSEKEEIQEGRKEGRKKGRKEGRYEKYTFSYCPSNPSFFLYEGKRDNEKQGRKEKRTMNSKSLVHMQQAKSVIRKQKSQVPDSFPDATSSDSKNEDMGQQH</sequence>
<organism evidence="2 3">
    <name type="scientific">Bagarius yarrelli</name>
    <name type="common">Goonch</name>
    <name type="synonym">Bagrus yarrelli</name>
    <dbReference type="NCBI Taxonomy" id="175774"/>
    <lineage>
        <taxon>Eukaryota</taxon>
        <taxon>Metazoa</taxon>
        <taxon>Chordata</taxon>
        <taxon>Craniata</taxon>
        <taxon>Vertebrata</taxon>
        <taxon>Euteleostomi</taxon>
        <taxon>Actinopterygii</taxon>
        <taxon>Neopterygii</taxon>
        <taxon>Teleostei</taxon>
        <taxon>Ostariophysi</taxon>
        <taxon>Siluriformes</taxon>
        <taxon>Sisoridae</taxon>
        <taxon>Sisorinae</taxon>
        <taxon>Bagarius</taxon>
    </lineage>
</organism>
<feature type="compositionally biased region" description="Basic and acidic residues" evidence="1">
    <location>
        <begin position="1"/>
        <end position="12"/>
    </location>
</feature>
<dbReference type="EMBL" id="VCAZ01000005">
    <property type="protein sequence ID" value="TSK20009.1"/>
    <property type="molecule type" value="Genomic_DNA"/>
</dbReference>
<feature type="compositionally biased region" description="Basic and acidic residues" evidence="1">
    <location>
        <begin position="143"/>
        <end position="152"/>
    </location>
</feature>
<protein>
    <submittedName>
        <fullName evidence="2">Uncharacterized protein</fullName>
    </submittedName>
</protein>